<keyword evidence="6" id="KW-0238">DNA-binding</keyword>
<evidence type="ECO:0000256" key="8">
    <source>
        <dbReference type="ARBA" id="ARBA00023242"/>
    </source>
</evidence>
<evidence type="ECO:0000256" key="2">
    <source>
        <dbReference type="ARBA" id="ARBA00022723"/>
    </source>
</evidence>
<dbReference type="InterPro" id="IPR036236">
    <property type="entry name" value="Znf_C2H2_sf"/>
</dbReference>
<dbReference type="PROSITE" id="PS50808">
    <property type="entry name" value="ZF_BED"/>
    <property type="match status" value="1"/>
</dbReference>
<dbReference type="GO" id="GO:0008270">
    <property type="term" value="F:zinc ion binding"/>
    <property type="evidence" value="ECO:0007669"/>
    <property type="project" value="UniProtKB-KW"/>
</dbReference>
<evidence type="ECO:0000256" key="5">
    <source>
        <dbReference type="ARBA" id="ARBA00023015"/>
    </source>
</evidence>
<keyword evidence="2" id="KW-0479">Metal-binding</keyword>
<keyword evidence="5" id="KW-0805">Transcription regulation</keyword>
<dbReference type="GO" id="GO:0046983">
    <property type="term" value="F:protein dimerization activity"/>
    <property type="evidence" value="ECO:0007669"/>
    <property type="project" value="InterPro"/>
</dbReference>
<reference evidence="11" key="1">
    <citation type="submission" date="2021-04" db="EMBL/GenBank/DDBJ databases">
        <authorList>
            <consortium name="Wellcome Sanger Institute Data Sharing"/>
        </authorList>
    </citation>
    <scope>NUCLEOTIDE SEQUENCE [LARGE SCALE GENOMIC DNA]</scope>
</reference>
<evidence type="ECO:0000313" key="12">
    <source>
        <dbReference type="Proteomes" id="UP000472265"/>
    </source>
</evidence>
<dbReference type="PANTHER" id="PTHR46481">
    <property type="entry name" value="ZINC FINGER BED DOMAIN-CONTAINING PROTEIN 4"/>
    <property type="match status" value="1"/>
</dbReference>
<dbReference type="OMA" id="DEYWQLM"/>
<accession>A0A671V861</accession>
<dbReference type="InParanoid" id="A0A671V861"/>
<dbReference type="SMART" id="SM00614">
    <property type="entry name" value="ZnF_BED"/>
    <property type="match status" value="1"/>
</dbReference>
<dbReference type="GeneTree" id="ENSGT00940000158431"/>
<dbReference type="SUPFAM" id="SSF140996">
    <property type="entry name" value="Hermes dimerisation domain"/>
    <property type="match status" value="1"/>
</dbReference>
<evidence type="ECO:0000256" key="1">
    <source>
        <dbReference type="ARBA" id="ARBA00004123"/>
    </source>
</evidence>
<keyword evidence="3 9" id="KW-0863">Zinc-finger</keyword>
<evidence type="ECO:0000256" key="3">
    <source>
        <dbReference type="ARBA" id="ARBA00022771"/>
    </source>
</evidence>
<reference evidence="11" key="2">
    <citation type="submission" date="2025-08" db="UniProtKB">
        <authorList>
            <consortium name="Ensembl"/>
        </authorList>
    </citation>
    <scope>IDENTIFICATION</scope>
</reference>
<dbReference type="GO" id="GO:0003677">
    <property type="term" value="F:DNA binding"/>
    <property type="evidence" value="ECO:0007669"/>
    <property type="project" value="UniProtKB-KW"/>
</dbReference>
<keyword evidence="8" id="KW-0539">Nucleus</keyword>
<feature type="domain" description="BED-type" evidence="10">
    <location>
        <begin position="4"/>
        <end position="55"/>
    </location>
</feature>
<dbReference type="AlphaFoldDB" id="A0A671V861"/>
<dbReference type="InterPro" id="IPR012337">
    <property type="entry name" value="RNaseH-like_sf"/>
</dbReference>
<dbReference type="InterPro" id="IPR003656">
    <property type="entry name" value="Znf_BED"/>
</dbReference>
<evidence type="ECO:0000313" key="11">
    <source>
        <dbReference type="Ensembl" id="ENSSAUP00010022495.1"/>
    </source>
</evidence>
<name>A0A671V861_SPAAU</name>
<dbReference type="FunCoup" id="A0A671V861">
    <property type="interactions" value="2"/>
</dbReference>
<reference evidence="11" key="3">
    <citation type="submission" date="2025-09" db="UniProtKB">
        <authorList>
            <consortium name="Ensembl"/>
        </authorList>
    </citation>
    <scope>IDENTIFICATION</scope>
</reference>
<dbReference type="Ensembl" id="ENSSAUT00010023752.1">
    <property type="protein sequence ID" value="ENSSAUP00010022495.1"/>
    <property type="gene ID" value="ENSSAUG00010009904.1"/>
</dbReference>
<dbReference type="SUPFAM" id="SSF57667">
    <property type="entry name" value="beta-beta-alpha zinc fingers"/>
    <property type="match status" value="1"/>
</dbReference>
<dbReference type="Pfam" id="PF02892">
    <property type="entry name" value="zf-BED"/>
    <property type="match status" value="1"/>
</dbReference>
<proteinExistence type="predicted"/>
<evidence type="ECO:0000259" key="10">
    <source>
        <dbReference type="PROSITE" id="PS50808"/>
    </source>
</evidence>
<dbReference type="Proteomes" id="UP000472265">
    <property type="component" value="Chromosome 12"/>
</dbReference>
<dbReference type="InterPro" id="IPR008906">
    <property type="entry name" value="HATC_C_dom"/>
</dbReference>
<dbReference type="Pfam" id="PF05699">
    <property type="entry name" value="Dimer_Tnp_hAT"/>
    <property type="match status" value="1"/>
</dbReference>
<dbReference type="PANTHER" id="PTHR46481:SF9">
    <property type="entry name" value="ZINC FINGER BED DOMAIN-CONTAINING PROTEIN 1-LIKE"/>
    <property type="match status" value="1"/>
</dbReference>
<organism evidence="11 12">
    <name type="scientific">Sparus aurata</name>
    <name type="common">Gilthead sea bream</name>
    <dbReference type="NCBI Taxonomy" id="8175"/>
    <lineage>
        <taxon>Eukaryota</taxon>
        <taxon>Metazoa</taxon>
        <taxon>Chordata</taxon>
        <taxon>Craniata</taxon>
        <taxon>Vertebrata</taxon>
        <taxon>Euteleostomi</taxon>
        <taxon>Actinopterygii</taxon>
        <taxon>Neopterygii</taxon>
        <taxon>Teleostei</taxon>
        <taxon>Neoteleostei</taxon>
        <taxon>Acanthomorphata</taxon>
        <taxon>Eupercaria</taxon>
        <taxon>Spariformes</taxon>
        <taxon>Sparidae</taxon>
        <taxon>Sparus</taxon>
    </lineage>
</organism>
<protein>
    <recommendedName>
        <fullName evidence="10">BED-type domain-containing protein</fullName>
    </recommendedName>
</protein>
<evidence type="ECO:0000256" key="9">
    <source>
        <dbReference type="PROSITE-ProRule" id="PRU00027"/>
    </source>
</evidence>
<evidence type="ECO:0000256" key="6">
    <source>
        <dbReference type="ARBA" id="ARBA00023125"/>
    </source>
</evidence>
<sequence>MKRAKRSAVWSHFKLVNDHKDAKCTICGSILKYNNSTTSLNYHLNMSHSAVLQAASGSSQPTITTALGRRVCDSMRAEGITQQICNMVTTDMLPINVVDGQEFREVIKYIEPGYNIPSRTTITTRVEASYARKKAELKTQLATANVALTTDCWTSLNTESYITVTCHYIEPDWQVMSAVLLTESMSGRHTADNLADKLNQTVETWGLTGRVVACVHDNARNIVSANSPTRVNWHSVPCFAHTLQLAINDGFATYINRVIVAASRLVQHFNHSNPANKALAAKQKQMQLPSHKLIQSCKTRWNSVSEMFNRLTEQRWAMSAVLSDCTVTKLTDARTLELRDEYWQLMEDVAPVLETLKCATTVMSTETEVSISDTYPITFSLINVHLKTDKGDTSKVGEFKSRVRTSLGERMKIASDDLTSTPPMLATMLDPRHKHLGFLTPPRRIAAHAKLLKVLAEAEAGRGSSTLADAASDQQEVVGAVPVQGAVLQRRSAYALLMGENYTTRSTDDVEKEVDSFLKDPPPLLDSSPAAWWKVNEGRFPRLANLARKYLAIPGTSVPSERGFS</sequence>
<dbReference type="GO" id="GO:0005634">
    <property type="term" value="C:nucleus"/>
    <property type="evidence" value="ECO:0007669"/>
    <property type="project" value="UniProtKB-SubCell"/>
</dbReference>
<keyword evidence="12" id="KW-1185">Reference proteome</keyword>
<keyword evidence="4" id="KW-0862">Zinc</keyword>
<dbReference type="InterPro" id="IPR052035">
    <property type="entry name" value="ZnF_BED_domain_contain"/>
</dbReference>
<evidence type="ECO:0000256" key="4">
    <source>
        <dbReference type="ARBA" id="ARBA00022833"/>
    </source>
</evidence>
<dbReference type="SUPFAM" id="SSF53098">
    <property type="entry name" value="Ribonuclease H-like"/>
    <property type="match status" value="1"/>
</dbReference>
<evidence type="ECO:0000256" key="7">
    <source>
        <dbReference type="ARBA" id="ARBA00023163"/>
    </source>
</evidence>
<comment type="subcellular location">
    <subcellularLocation>
        <location evidence="1">Nucleus</location>
    </subcellularLocation>
</comment>
<keyword evidence="7" id="KW-0804">Transcription</keyword>